<dbReference type="InterPro" id="IPR001248">
    <property type="entry name" value="Pur-cyt_permease"/>
</dbReference>
<feature type="transmembrane region" description="Helical" evidence="6">
    <location>
        <begin position="133"/>
        <end position="152"/>
    </location>
</feature>
<dbReference type="Proteomes" id="UP000261875">
    <property type="component" value="Chromosome"/>
</dbReference>
<dbReference type="Pfam" id="PF02133">
    <property type="entry name" value="Transp_cyt_pur"/>
    <property type="match status" value="1"/>
</dbReference>
<feature type="transmembrane region" description="Helical" evidence="6">
    <location>
        <begin position="229"/>
        <end position="255"/>
    </location>
</feature>
<evidence type="ECO:0000256" key="5">
    <source>
        <dbReference type="ARBA" id="ARBA00023136"/>
    </source>
</evidence>
<keyword evidence="3 6" id="KW-0812">Transmembrane</keyword>
<evidence type="ECO:0000256" key="6">
    <source>
        <dbReference type="SAM" id="Phobius"/>
    </source>
</evidence>
<feature type="transmembrane region" description="Helical" evidence="6">
    <location>
        <begin position="164"/>
        <end position="184"/>
    </location>
</feature>
<evidence type="ECO:0000256" key="1">
    <source>
        <dbReference type="ARBA" id="ARBA00004141"/>
    </source>
</evidence>
<evidence type="ECO:0000256" key="2">
    <source>
        <dbReference type="ARBA" id="ARBA00008974"/>
    </source>
</evidence>
<evidence type="ECO:0000313" key="7">
    <source>
        <dbReference type="EMBL" id="AWK13911.1"/>
    </source>
</evidence>
<dbReference type="PANTHER" id="PTHR30569">
    <property type="entry name" value="CYTOSINE TRANSPORTER CODB"/>
    <property type="match status" value="1"/>
</dbReference>
<feature type="transmembrane region" description="Helical" evidence="6">
    <location>
        <begin position="404"/>
        <end position="425"/>
    </location>
</feature>
<sequence length="433" mass="46422">MNKNTLIADDYSLSRVPLSARTSLLSVTLVRVGAITTLAQFMLGATLGHSMTFGEAMLATFLGSLILEFISLGLGVAGAREGLSTSLLARWCGFGRVGSIIIGVGIAVSLTGWFGILNAVLAKSLDHAWDIGFVWSAGISGIGFTILVAFGFKALSWTAKLAVPLFFLAIGWISVKLLAGHSIAELMAFVPTSAKMTIGAGATIVAGGYIVGALMTPDISRYCQNSRHVLWMTIICILIGEFLVNSIAILIAHALNTEDVVTIMTHTSGWLGLLTVILATIKINDVCLYSSSLALANVMEGITRYKWNRTWLTVVLGSVGTVLSMIGILDKFTSFLILLGVVFPPIAGVMLVDYYVLRSSRHMLDATRQSQTLPESTQLIGWHALFACNLGVIGGLHIEFGIPSFNSIIIASFAYWITCCVGSLVSKKRRLMY</sequence>
<dbReference type="GO" id="GO:0005886">
    <property type="term" value="C:plasma membrane"/>
    <property type="evidence" value="ECO:0007669"/>
    <property type="project" value="TreeGrafter"/>
</dbReference>
<feature type="transmembrane region" description="Helical" evidence="6">
    <location>
        <begin position="196"/>
        <end position="217"/>
    </location>
</feature>
<feature type="transmembrane region" description="Helical" evidence="6">
    <location>
        <begin position="335"/>
        <end position="357"/>
    </location>
</feature>
<dbReference type="CDD" id="cd11484">
    <property type="entry name" value="SLC-NCS1sbd_CobB-like"/>
    <property type="match status" value="1"/>
</dbReference>
<protein>
    <submittedName>
        <fullName evidence="7">Cytosine permease</fullName>
    </submittedName>
</protein>
<accession>A0A2U8I447</accession>
<dbReference type="InterPro" id="IPR030191">
    <property type="entry name" value="CodB"/>
</dbReference>
<keyword evidence="5 6" id="KW-0472">Membrane</keyword>
<dbReference type="EMBL" id="CP021659">
    <property type="protein sequence ID" value="AWK13911.1"/>
    <property type="molecule type" value="Genomic_DNA"/>
</dbReference>
<feature type="transmembrane region" description="Helical" evidence="6">
    <location>
        <begin position="24"/>
        <end position="44"/>
    </location>
</feature>
<evidence type="ECO:0000256" key="4">
    <source>
        <dbReference type="ARBA" id="ARBA00022989"/>
    </source>
</evidence>
<feature type="transmembrane region" description="Helical" evidence="6">
    <location>
        <begin position="267"/>
        <end position="289"/>
    </location>
</feature>
<feature type="transmembrane region" description="Helical" evidence="6">
    <location>
        <begin position="310"/>
        <end position="329"/>
    </location>
</feature>
<dbReference type="RefSeq" id="WP_072550491.1">
    <property type="nucleotide sequence ID" value="NZ_CP021659.1"/>
</dbReference>
<keyword evidence="8" id="KW-1185">Reference proteome</keyword>
<feature type="transmembrane region" description="Helical" evidence="6">
    <location>
        <begin position="100"/>
        <end position="121"/>
    </location>
</feature>
<evidence type="ECO:0000256" key="3">
    <source>
        <dbReference type="ARBA" id="ARBA00022692"/>
    </source>
</evidence>
<feature type="transmembrane region" description="Helical" evidence="6">
    <location>
        <begin position="378"/>
        <end position="398"/>
    </location>
</feature>
<evidence type="ECO:0000313" key="8">
    <source>
        <dbReference type="Proteomes" id="UP000261875"/>
    </source>
</evidence>
<gene>
    <name evidence="7" type="ORF">CCS41_04565</name>
</gene>
<dbReference type="OrthoDB" id="9780088at2"/>
<name>A0A2U8I447_9GAMM</name>
<dbReference type="STRING" id="1878942.GCA_900128755_01067"/>
<organism evidence="7 8">
    <name type="scientific">Candidatus Fukatsuia symbiotica</name>
    <dbReference type="NCBI Taxonomy" id="1878942"/>
    <lineage>
        <taxon>Bacteria</taxon>
        <taxon>Pseudomonadati</taxon>
        <taxon>Pseudomonadota</taxon>
        <taxon>Gammaproteobacteria</taxon>
        <taxon>Enterobacterales</taxon>
        <taxon>Yersiniaceae</taxon>
        <taxon>Candidatus Fukatsuia</taxon>
    </lineage>
</organism>
<dbReference type="KEGG" id="fsm:CCS41_04565"/>
<comment type="subcellular location">
    <subcellularLocation>
        <location evidence="1">Membrane</location>
        <topology evidence="1">Multi-pass membrane protein</topology>
    </subcellularLocation>
</comment>
<dbReference type="Gene3D" id="1.10.4160.10">
    <property type="entry name" value="Hydantoin permease"/>
    <property type="match status" value="1"/>
</dbReference>
<dbReference type="AlphaFoldDB" id="A0A2U8I447"/>
<dbReference type="PANTHER" id="PTHR30569:SF0">
    <property type="entry name" value="CYTOSINE PERMEASE"/>
    <property type="match status" value="1"/>
</dbReference>
<reference evidence="7 8" key="1">
    <citation type="submission" date="2017-05" db="EMBL/GenBank/DDBJ databases">
        <title>Genome sequence of Candidatus Fukatsuia symbiotica and Candidatus Hamiltonella defensa from Acyrthosiphon pisum strain 5D.</title>
        <authorList>
            <person name="Patel V.A."/>
            <person name="Chevignon G."/>
            <person name="Russell J.A."/>
            <person name="Oliver K.M."/>
        </authorList>
    </citation>
    <scope>NUCLEOTIDE SEQUENCE [LARGE SCALE GENOMIC DNA]</scope>
    <source>
        <strain evidence="7 8">5D</strain>
    </source>
</reference>
<proteinExistence type="inferred from homology"/>
<keyword evidence="4 6" id="KW-1133">Transmembrane helix</keyword>
<feature type="transmembrane region" description="Helical" evidence="6">
    <location>
        <begin position="56"/>
        <end position="79"/>
    </location>
</feature>
<comment type="similarity">
    <text evidence="2">Belongs to the purine-cytosine permease (2.A.39) family.</text>
</comment>
<dbReference type="GO" id="GO:0015209">
    <property type="term" value="F:cytosine transmembrane transporter activity"/>
    <property type="evidence" value="ECO:0007669"/>
    <property type="project" value="InterPro"/>
</dbReference>